<evidence type="ECO:0000313" key="3">
    <source>
        <dbReference type="Proteomes" id="UP000013167"/>
    </source>
</evidence>
<dbReference type="RefSeq" id="WP_010851800.1">
    <property type="nucleotide sequence ID" value="NZ_HF570956.1"/>
</dbReference>
<dbReference type="AlphaFoldDB" id="N0DZS2"/>
<proteinExistence type="predicted"/>
<protein>
    <submittedName>
        <fullName evidence="2">Uncharacterized protein</fullName>
    </submittedName>
</protein>
<keyword evidence="3" id="KW-1185">Reference proteome</keyword>
<organism evidence="2 3">
    <name type="scientific">Phycicoccus elongatus Lp2</name>
    <dbReference type="NCBI Taxonomy" id="1193181"/>
    <lineage>
        <taxon>Bacteria</taxon>
        <taxon>Bacillati</taxon>
        <taxon>Actinomycetota</taxon>
        <taxon>Actinomycetes</taxon>
        <taxon>Micrococcales</taxon>
        <taxon>Intrasporangiaceae</taxon>
        <taxon>Phycicoccus</taxon>
    </lineage>
</organism>
<gene>
    <name evidence="2" type="ORF">BN10_1260005</name>
</gene>
<dbReference type="STRING" id="1193181.BN10_1260005"/>
<dbReference type="EMBL" id="CAIZ01000031">
    <property type="protein sequence ID" value="CCH68946.1"/>
    <property type="molecule type" value="Genomic_DNA"/>
</dbReference>
<sequence length="63" mass="6442">MGTHDLDDPERAMEIDLVGAVVAAAAQSHEPLDAQALDAALGLTGDPDADAPDSADEPRPHPT</sequence>
<dbReference type="Proteomes" id="UP000013167">
    <property type="component" value="Unassembled WGS sequence"/>
</dbReference>
<name>N0DZS2_9MICO</name>
<evidence type="ECO:0000313" key="2">
    <source>
        <dbReference type="EMBL" id="CCH68946.1"/>
    </source>
</evidence>
<dbReference type="HOGENOM" id="CLU_2884425_0_0_11"/>
<accession>N0DZS2</accession>
<evidence type="ECO:0000256" key="1">
    <source>
        <dbReference type="SAM" id="MobiDB-lite"/>
    </source>
</evidence>
<feature type="region of interest" description="Disordered" evidence="1">
    <location>
        <begin position="39"/>
        <end position="63"/>
    </location>
</feature>
<reference evidence="2 3" key="1">
    <citation type="journal article" date="2013" name="ISME J.">
        <title>A metabolic model for members of the genus Tetrasphaera involved in enhanced biological phosphorus removal.</title>
        <authorList>
            <person name="Kristiansen R."/>
            <person name="Nguyen H.T.T."/>
            <person name="Saunders A.M."/>
            <person name="Nielsen J.L."/>
            <person name="Wimmer R."/>
            <person name="Le V.Q."/>
            <person name="McIlroy S.J."/>
            <person name="Petrovski S."/>
            <person name="Seviour R.J."/>
            <person name="Calteau A."/>
            <person name="Nielsen K.L."/>
            <person name="Nielsen P.H."/>
        </authorList>
    </citation>
    <scope>NUCLEOTIDE SEQUENCE [LARGE SCALE GENOMIC DNA]</scope>
    <source>
        <strain evidence="2 3">Lp2</strain>
    </source>
</reference>
<comment type="caution">
    <text evidence="2">The sequence shown here is derived from an EMBL/GenBank/DDBJ whole genome shotgun (WGS) entry which is preliminary data.</text>
</comment>